<dbReference type="EMBL" id="LBMM01014624">
    <property type="protein sequence ID" value="KMQ85111.1"/>
    <property type="molecule type" value="Genomic_DNA"/>
</dbReference>
<dbReference type="PaxDb" id="67767-A0A0J7K4L6"/>
<name>A0A0J7K4L6_LASNI</name>
<organism evidence="1 2">
    <name type="scientific">Lasius niger</name>
    <name type="common">Black garden ant</name>
    <dbReference type="NCBI Taxonomy" id="67767"/>
    <lineage>
        <taxon>Eukaryota</taxon>
        <taxon>Metazoa</taxon>
        <taxon>Ecdysozoa</taxon>
        <taxon>Arthropoda</taxon>
        <taxon>Hexapoda</taxon>
        <taxon>Insecta</taxon>
        <taxon>Pterygota</taxon>
        <taxon>Neoptera</taxon>
        <taxon>Endopterygota</taxon>
        <taxon>Hymenoptera</taxon>
        <taxon>Apocrita</taxon>
        <taxon>Aculeata</taxon>
        <taxon>Formicoidea</taxon>
        <taxon>Formicidae</taxon>
        <taxon>Formicinae</taxon>
        <taxon>Lasius</taxon>
        <taxon>Lasius</taxon>
    </lineage>
</organism>
<protein>
    <submittedName>
        <fullName evidence="1">Rho gtpase-activating protein 11a</fullName>
    </submittedName>
</protein>
<reference evidence="1 2" key="1">
    <citation type="submission" date="2015-04" db="EMBL/GenBank/DDBJ databases">
        <title>Lasius niger genome sequencing.</title>
        <authorList>
            <person name="Konorov E.A."/>
            <person name="Nikitin M.A."/>
            <person name="Kirill M.V."/>
            <person name="Chang P."/>
        </authorList>
    </citation>
    <scope>NUCLEOTIDE SEQUENCE [LARGE SCALE GENOMIC DNA]</scope>
    <source>
        <tissue evidence="1">Whole</tissue>
    </source>
</reference>
<sequence length="258" mass="28678">MHGQCAVEIKDVLHQPQQTWLDLVKVVFAILEKELDAISINLLMDFPENLKDVLPSLKDQLKFKKAMSDLGKAKDGRSLLLARVPVATGSKAVIEITDSSGSVTSKSEVFSVTSECIPPAETVQLEKPPPNKRVRQESPDKEIERSNTITELLKKTAKGKAVLKYFQLFGLDKPSRLTIAECIIPDEYGADTNKVISCDQFTTLACLIVEAFPESVTTYYTPSRTRGKGKTASGKLYDNYAILNKTLRKVNLRNTTRM</sequence>
<dbReference type="Proteomes" id="UP000036403">
    <property type="component" value="Unassembled WGS sequence"/>
</dbReference>
<evidence type="ECO:0000313" key="1">
    <source>
        <dbReference type="EMBL" id="KMQ85111.1"/>
    </source>
</evidence>
<dbReference type="AlphaFoldDB" id="A0A0J7K4L6"/>
<keyword evidence="2" id="KW-1185">Reference proteome</keyword>
<comment type="caution">
    <text evidence="1">The sequence shown here is derived from an EMBL/GenBank/DDBJ whole genome shotgun (WGS) entry which is preliminary data.</text>
</comment>
<proteinExistence type="predicted"/>
<gene>
    <name evidence="1" type="ORF">RF55_16533</name>
</gene>
<accession>A0A0J7K4L6</accession>
<evidence type="ECO:0000313" key="2">
    <source>
        <dbReference type="Proteomes" id="UP000036403"/>
    </source>
</evidence>